<keyword evidence="7" id="KW-1185">Reference proteome</keyword>
<evidence type="ECO:0000256" key="2">
    <source>
        <dbReference type="ARBA" id="ARBA00022692"/>
    </source>
</evidence>
<dbReference type="InterPro" id="IPR013714">
    <property type="entry name" value="Golgi_TVP15"/>
</dbReference>
<feature type="transmembrane region" description="Helical" evidence="5">
    <location>
        <begin position="17"/>
        <end position="35"/>
    </location>
</feature>
<feature type="transmembrane region" description="Helical" evidence="5">
    <location>
        <begin position="95"/>
        <end position="116"/>
    </location>
</feature>
<comment type="caution">
    <text evidence="6">The sequence shown here is derived from an EMBL/GenBank/DDBJ whole genome shotgun (WGS) entry which is preliminary data.</text>
</comment>
<keyword evidence="2 5" id="KW-0812">Transmembrane</keyword>
<evidence type="ECO:0000256" key="3">
    <source>
        <dbReference type="ARBA" id="ARBA00022989"/>
    </source>
</evidence>
<keyword evidence="3 5" id="KW-1133">Transmembrane helix</keyword>
<gene>
    <name evidence="6" type="ORF">CLIB1423_03S06128</name>
</gene>
<proteinExistence type="predicted"/>
<dbReference type="GO" id="GO:0000139">
    <property type="term" value="C:Golgi membrane"/>
    <property type="evidence" value="ECO:0007669"/>
    <property type="project" value="TreeGrafter"/>
</dbReference>
<feature type="transmembrane region" description="Helical" evidence="5">
    <location>
        <begin position="41"/>
        <end position="59"/>
    </location>
</feature>
<accession>A0A9P0QLK1</accession>
<evidence type="ECO:0000313" key="6">
    <source>
        <dbReference type="EMBL" id="CAH2351430.1"/>
    </source>
</evidence>
<dbReference type="PANTHER" id="PTHR28128:SF1">
    <property type="entry name" value="GOLGI APPARATUS MEMBRANE PROTEIN TVP15"/>
    <property type="match status" value="1"/>
</dbReference>
<reference evidence="6" key="1">
    <citation type="submission" date="2022-03" db="EMBL/GenBank/DDBJ databases">
        <authorList>
            <person name="Legras J.-L."/>
            <person name="Devillers H."/>
            <person name="Grondin C."/>
        </authorList>
    </citation>
    <scope>NUCLEOTIDE SEQUENCE</scope>
    <source>
        <strain evidence="6">CLIB 1423</strain>
    </source>
</reference>
<dbReference type="EMBL" id="CAKXYY010000003">
    <property type="protein sequence ID" value="CAH2351430.1"/>
    <property type="molecule type" value="Genomic_DNA"/>
</dbReference>
<name>A0A9P0QLK1_9ASCO</name>
<dbReference type="PANTHER" id="PTHR28128">
    <property type="entry name" value="GOLGI APPARATUS MEMBRANE PROTEIN TVP15"/>
    <property type="match status" value="1"/>
</dbReference>
<sequence length="138" mass="14907">MNLDEVNGQDLSGAFKVANLTVAVLAILSGISQLFSGIQSFVIGLYIIAFGAAIGLLEFRVPPEAHSYASFLFSFIGRGVFYTFIGASINGASFFRIFTGLLIFIVGLVYISLEYVPSISLPENMNIEGPTRLEEDVV</sequence>
<organism evidence="6 7">
    <name type="scientific">[Candida] railenensis</name>
    <dbReference type="NCBI Taxonomy" id="45579"/>
    <lineage>
        <taxon>Eukaryota</taxon>
        <taxon>Fungi</taxon>
        <taxon>Dikarya</taxon>
        <taxon>Ascomycota</taxon>
        <taxon>Saccharomycotina</taxon>
        <taxon>Pichiomycetes</taxon>
        <taxon>Debaryomycetaceae</taxon>
        <taxon>Kurtzmaniella</taxon>
    </lineage>
</organism>
<protein>
    <submittedName>
        <fullName evidence="6">Golgi apparatus membrane protein Tvp15p</fullName>
    </submittedName>
</protein>
<evidence type="ECO:0000256" key="1">
    <source>
        <dbReference type="ARBA" id="ARBA00004141"/>
    </source>
</evidence>
<keyword evidence="4 5" id="KW-0472">Membrane</keyword>
<evidence type="ECO:0000256" key="5">
    <source>
        <dbReference type="SAM" id="Phobius"/>
    </source>
</evidence>
<comment type="subcellular location">
    <subcellularLocation>
        <location evidence="1">Membrane</location>
        <topology evidence="1">Multi-pass membrane protein</topology>
    </subcellularLocation>
</comment>
<evidence type="ECO:0000313" key="7">
    <source>
        <dbReference type="Proteomes" id="UP000837801"/>
    </source>
</evidence>
<feature type="transmembrane region" description="Helical" evidence="5">
    <location>
        <begin position="71"/>
        <end position="89"/>
    </location>
</feature>
<dbReference type="GO" id="GO:0016192">
    <property type="term" value="P:vesicle-mediated transport"/>
    <property type="evidence" value="ECO:0007669"/>
    <property type="project" value="TreeGrafter"/>
</dbReference>
<dbReference type="Pfam" id="PF08507">
    <property type="entry name" value="COPI_assoc"/>
    <property type="match status" value="1"/>
</dbReference>
<dbReference type="Proteomes" id="UP000837801">
    <property type="component" value="Unassembled WGS sequence"/>
</dbReference>
<evidence type="ECO:0000256" key="4">
    <source>
        <dbReference type="ARBA" id="ARBA00023136"/>
    </source>
</evidence>
<dbReference type="OrthoDB" id="423534at2759"/>
<dbReference type="AlphaFoldDB" id="A0A9P0QLK1"/>